<dbReference type="InterPro" id="IPR036388">
    <property type="entry name" value="WH-like_DNA-bd_sf"/>
</dbReference>
<proteinExistence type="inferred from homology"/>
<evidence type="ECO:0000256" key="3">
    <source>
        <dbReference type="ARBA" id="ARBA00018111"/>
    </source>
</evidence>
<comment type="subcellular location">
    <subcellularLocation>
        <location evidence="1 5">Cytoplasm</location>
    </subcellularLocation>
</comment>
<evidence type="ECO:0000259" key="7">
    <source>
        <dbReference type="Pfam" id="PF21981"/>
    </source>
</evidence>
<comment type="caution">
    <text evidence="9">The sequence shown here is derived from an EMBL/GenBank/DDBJ whole genome shotgun (WGS) entry which is preliminary data.</text>
</comment>
<dbReference type="Pfam" id="PF21981">
    <property type="entry name" value="RecX_HTH3"/>
    <property type="match status" value="1"/>
</dbReference>
<name>A0A934MTD4_9BACL</name>
<evidence type="ECO:0000313" key="10">
    <source>
        <dbReference type="Proteomes" id="UP000640274"/>
    </source>
</evidence>
<feature type="domain" description="RecX first three-helical" evidence="8">
    <location>
        <begin position="74"/>
        <end position="113"/>
    </location>
</feature>
<keyword evidence="10" id="KW-1185">Reference proteome</keyword>
<evidence type="ECO:0000256" key="5">
    <source>
        <dbReference type="HAMAP-Rule" id="MF_01114"/>
    </source>
</evidence>
<dbReference type="PANTHER" id="PTHR33602">
    <property type="entry name" value="REGULATORY PROTEIN RECX FAMILY PROTEIN"/>
    <property type="match status" value="1"/>
</dbReference>
<dbReference type="InterPro" id="IPR053926">
    <property type="entry name" value="RecX_HTH_1st"/>
</dbReference>
<comment type="similarity">
    <text evidence="2 5">Belongs to the RecX family.</text>
</comment>
<protein>
    <recommendedName>
        <fullName evidence="3 5">Regulatory protein RecX</fullName>
    </recommendedName>
</protein>
<dbReference type="PANTHER" id="PTHR33602:SF1">
    <property type="entry name" value="REGULATORY PROTEIN RECX FAMILY PROTEIN"/>
    <property type="match status" value="1"/>
</dbReference>
<evidence type="ECO:0000256" key="1">
    <source>
        <dbReference type="ARBA" id="ARBA00004496"/>
    </source>
</evidence>
<dbReference type="Proteomes" id="UP000640274">
    <property type="component" value="Unassembled WGS sequence"/>
</dbReference>
<sequence length="233" mass="26912">MEPRGRNGQEVYQIDAIAKDVLQKGRFLICTESRQEPLLSVHEDILVQYRLIKGRMLTGVELEEIKREDRRQSAYALAITYLGTKPRTRKEIERYLSRKQLEPELIEQIADRLEAEKTIDDREYARMYARQRLRNHAKGRLAIKQELQQRGVSKTAAAQAVSELDEEAELAAAIRAASRKWGFLKGEMRDRKRKLAMFLMRKGYPSGVVREAVKAAAIASPDEGDSYDEEWMD</sequence>
<dbReference type="HAMAP" id="MF_01114">
    <property type="entry name" value="RecX"/>
    <property type="match status" value="1"/>
</dbReference>
<organism evidence="9 10">
    <name type="scientific">Paenibacillus roseus</name>
    <dbReference type="NCBI Taxonomy" id="2798579"/>
    <lineage>
        <taxon>Bacteria</taxon>
        <taxon>Bacillati</taxon>
        <taxon>Bacillota</taxon>
        <taxon>Bacilli</taxon>
        <taxon>Bacillales</taxon>
        <taxon>Paenibacillaceae</taxon>
        <taxon>Paenibacillus</taxon>
    </lineage>
</organism>
<dbReference type="InterPro" id="IPR053924">
    <property type="entry name" value="RecX_HTH_2nd"/>
</dbReference>
<evidence type="ECO:0000259" key="8">
    <source>
        <dbReference type="Pfam" id="PF21982"/>
    </source>
</evidence>
<accession>A0A934MTD4</accession>
<dbReference type="EMBL" id="JAELUP010000117">
    <property type="protein sequence ID" value="MBJ6364119.1"/>
    <property type="molecule type" value="Genomic_DNA"/>
</dbReference>
<dbReference type="Pfam" id="PF21982">
    <property type="entry name" value="RecX_HTH1"/>
    <property type="match status" value="1"/>
</dbReference>
<dbReference type="Pfam" id="PF02631">
    <property type="entry name" value="RecX_HTH2"/>
    <property type="match status" value="1"/>
</dbReference>
<dbReference type="RefSeq" id="WP_199021723.1">
    <property type="nucleotide sequence ID" value="NZ_JAELUP010000117.1"/>
</dbReference>
<feature type="domain" description="RecX second three-helical" evidence="6">
    <location>
        <begin position="120"/>
        <end position="160"/>
    </location>
</feature>
<keyword evidence="4 5" id="KW-0963">Cytoplasm</keyword>
<evidence type="ECO:0000256" key="4">
    <source>
        <dbReference type="ARBA" id="ARBA00022490"/>
    </source>
</evidence>
<dbReference type="GO" id="GO:0006282">
    <property type="term" value="P:regulation of DNA repair"/>
    <property type="evidence" value="ECO:0007669"/>
    <property type="project" value="UniProtKB-UniRule"/>
</dbReference>
<evidence type="ECO:0000313" key="9">
    <source>
        <dbReference type="EMBL" id="MBJ6364119.1"/>
    </source>
</evidence>
<dbReference type="Gene3D" id="1.10.10.10">
    <property type="entry name" value="Winged helix-like DNA-binding domain superfamily/Winged helix DNA-binding domain"/>
    <property type="match status" value="3"/>
</dbReference>
<gene>
    <name evidence="5" type="primary">recX</name>
    <name evidence="9" type="ORF">JFN88_23160</name>
</gene>
<dbReference type="AlphaFoldDB" id="A0A934MTD4"/>
<evidence type="ECO:0000259" key="6">
    <source>
        <dbReference type="Pfam" id="PF02631"/>
    </source>
</evidence>
<dbReference type="InterPro" id="IPR003783">
    <property type="entry name" value="Regulatory_RecX"/>
</dbReference>
<dbReference type="InterPro" id="IPR053925">
    <property type="entry name" value="RecX_HTH_3rd"/>
</dbReference>
<reference evidence="9" key="1">
    <citation type="submission" date="2020-12" db="EMBL/GenBank/DDBJ databases">
        <authorList>
            <person name="Huq M.A."/>
        </authorList>
    </citation>
    <scope>NUCLEOTIDE SEQUENCE</scope>
    <source>
        <strain evidence="9">MAHUQ-46</strain>
    </source>
</reference>
<comment type="function">
    <text evidence="5">Modulates RecA activity.</text>
</comment>
<feature type="domain" description="RecX third three-helical" evidence="7">
    <location>
        <begin position="167"/>
        <end position="213"/>
    </location>
</feature>
<evidence type="ECO:0000256" key="2">
    <source>
        <dbReference type="ARBA" id="ARBA00009695"/>
    </source>
</evidence>
<dbReference type="GO" id="GO:0005737">
    <property type="term" value="C:cytoplasm"/>
    <property type="evidence" value="ECO:0007669"/>
    <property type="project" value="UniProtKB-SubCell"/>
</dbReference>